<dbReference type="InterPro" id="IPR032821">
    <property type="entry name" value="PKS_assoc"/>
</dbReference>
<feature type="non-terminal residue" evidence="5">
    <location>
        <position position="262"/>
    </location>
</feature>
<dbReference type="PROSITE" id="PS52004">
    <property type="entry name" value="KS3_2"/>
    <property type="match status" value="1"/>
</dbReference>
<evidence type="ECO:0000256" key="3">
    <source>
        <dbReference type="SAM" id="MobiDB-lite"/>
    </source>
</evidence>
<feature type="non-terminal residue" evidence="5">
    <location>
        <position position="1"/>
    </location>
</feature>
<accession>C5IKX2</accession>
<dbReference type="PANTHER" id="PTHR43775">
    <property type="entry name" value="FATTY ACID SYNTHASE"/>
    <property type="match status" value="1"/>
</dbReference>
<dbReference type="PANTHER" id="PTHR43775:SF37">
    <property type="entry name" value="SI:DKEY-61P9.11"/>
    <property type="match status" value="1"/>
</dbReference>
<evidence type="ECO:0000259" key="4">
    <source>
        <dbReference type="PROSITE" id="PS52004"/>
    </source>
</evidence>
<organism evidence="5">
    <name type="scientific">Gaeumannomyces amomi</name>
    <dbReference type="NCBI Taxonomy" id="228888"/>
    <lineage>
        <taxon>Eukaryota</taxon>
        <taxon>Fungi</taxon>
        <taxon>Dikarya</taxon>
        <taxon>Ascomycota</taxon>
        <taxon>Pezizomycotina</taxon>
        <taxon>Sordariomycetes</taxon>
        <taxon>Sordariomycetidae</taxon>
        <taxon>Magnaporthales</taxon>
        <taxon>Magnaporthaceae</taxon>
        <taxon>Gaeumannomyces</taxon>
    </lineage>
</organism>
<sequence length="262" mass="28139">EAHGTGTRTGDPIEAKAIAEALSSEQILPIGSIKGNIGHTESAAGLAGLLKALLMLEHGAVPPQVNSVRPNPAIPLKRLNLRMPQELEYRNLKRISVNSFGYGGTNAHVIVDSAASFLKPDKRTLVTNGADSGSHYHGNGSSQHLGKNDGLNRNGLGADDCERSLRPRLFVMSAATERSCQSMAASLADYLNDKSDNNSLLDQLAYTLSRRSVFSYRFGFVSSTTDDLQSQLREASTQPLTPTTDTGVRRIAFVFSGQGAQW</sequence>
<dbReference type="GO" id="GO:0004312">
    <property type="term" value="F:fatty acid synthase activity"/>
    <property type="evidence" value="ECO:0007669"/>
    <property type="project" value="TreeGrafter"/>
</dbReference>
<keyword evidence="1" id="KW-0596">Phosphopantetheine</keyword>
<dbReference type="InterPro" id="IPR014031">
    <property type="entry name" value="Ketoacyl_synth_C"/>
</dbReference>
<protein>
    <submittedName>
        <fullName evidence="5">Polyketide synthase</fullName>
    </submittedName>
</protein>
<dbReference type="InterPro" id="IPR020841">
    <property type="entry name" value="PKS_Beta-ketoAc_synthase_dom"/>
</dbReference>
<dbReference type="Gene3D" id="3.40.47.10">
    <property type="match status" value="1"/>
</dbReference>
<name>C5IKX2_9PEZI</name>
<dbReference type="Pfam" id="PF16197">
    <property type="entry name" value="KAsynt_C_assoc"/>
    <property type="match status" value="1"/>
</dbReference>
<dbReference type="SMART" id="SM00825">
    <property type="entry name" value="PKS_KS"/>
    <property type="match status" value="1"/>
</dbReference>
<feature type="domain" description="Ketosynthase family 3 (KS3)" evidence="4">
    <location>
        <begin position="1"/>
        <end position="113"/>
    </location>
</feature>
<dbReference type="EMBL" id="FJ951016">
    <property type="protein sequence ID" value="ACR82777.1"/>
    <property type="molecule type" value="Genomic_DNA"/>
</dbReference>
<keyword evidence="2" id="KW-0597">Phosphoprotein</keyword>
<dbReference type="Pfam" id="PF02801">
    <property type="entry name" value="Ketoacyl-synt_C"/>
    <property type="match status" value="1"/>
</dbReference>
<evidence type="ECO:0000256" key="1">
    <source>
        <dbReference type="ARBA" id="ARBA00022450"/>
    </source>
</evidence>
<evidence type="ECO:0000313" key="5">
    <source>
        <dbReference type="EMBL" id="ACR82777.1"/>
    </source>
</evidence>
<evidence type="ECO:0000256" key="2">
    <source>
        <dbReference type="ARBA" id="ARBA00022553"/>
    </source>
</evidence>
<dbReference type="Pfam" id="PF22621">
    <property type="entry name" value="CurL-like_PKS_C"/>
    <property type="match status" value="1"/>
</dbReference>
<dbReference type="InterPro" id="IPR016039">
    <property type="entry name" value="Thiolase-like"/>
</dbReference>
<dbReference type="GO" id="GO:0044550">
    <property type="term" value="P:secondary metabolite biosynthetic process"/>
    <property type="evidence" value="ECO:0007669"/>
    <property type="project" value="TreeGrafter"/>
</dbReference>
<dbReference type="InterPro" id="IPR050091">
    <property type="entry name" value="PKS_NRPS_Biosynth_Enz"/>
</dbReference>
<proteinExistence type="predicted"/>
<dbReference type="InterPro" id="IPR001227">
    <property type="entry name" value="Ac_transferase_dom_sf"/>
</dbReference>
<feature type="region of interest" description="Disordered" evidence="3">
    <location>
        <begin position="128"/>
        <end position="151"/>
    </location>
</feature>
<dbReference type="SUPFAM" id="SSF53901">
    <property type="entry name" value="Thiolase-like"/>
    <property type="match status" value="1"/>
</dbReference>
<dbReference type="Gene3D" id="3.40.366.10">
    <property type="entry name" value="Malonyl-Coenzyme A Acyl Carrier Protein, domain 2"/>
    <property type="match status" value="1"/>
</dbReference>
<dbReference type="GO" id="GO:0006633">
    <property type="term" value="P:fatty acid biosynthetic process"/>
    <property type="evidence" value="ECO:0007669"/>
    <property type="project" value="TreeGrafter"/>
</dbReference>
<dbReference type="AlphaFoldDB" id="C5IKX2"/>
<reference evidence="5" key="1">
    <citation type="submission" date="2009-04" db="EMBL/GenBank/DDBJ databases">
        <title>Diversity of reducing type I polyketide synthase genes associated with novel ascomycete fungi.</title>
        <authorList>
            <person name="Jumpathong J."/>
            <person name="Fujii I."/>
            <person name="Seshime Y."/>
            <person name="Peberdy J."/>
            <person name="Lumyong S."/>
        </authorList>
    </citation>
    <scope>NUCLEOTIDE SEQUENCE</scope>
    <source>
        <strain evidence="5">BCC4066</strain>
    </source>
</reference>